<protein>
    <recommendedName>
        <fullName evidence="3">Phenylacetic acid degradation B</fullName>
    </recommendedName>
</protein>
<organism evidence="2">
    <name type="scientific">marine metagenome</name>
    <dbReference type="NCBI Taxonomy" id="408172"/>
    <lineage>
        <taxon>unclassified sequences</taxon>
        <taxon>metagenomes</taxon>
        <taxon>ecological metagenomes</taxon>
    </lineage>
</organism>
<reference evidence="2" key="1">
    <citation type="submission" date="2018-05" db="EMBL/GenBank/DDBJ databases">
        <authorList>
            <person name="Lanie J.A."/>
            <person name="Ng W.-L."/>
            <person name="Kazmierczak K.M."/>
            <person name="Andrzejewski T.M."/>
            <person name="Davidsen T.M."/>
            <person name="Wayne K.J."/>
            <person name="Tettelin H."/>
            <person name="Glass J.I."/>
            <person name="Rusch D."/>
            <person name="Podicherti R."/>
            <person name="Tsui H.-C.T."/>
            <person name="Winkler M.E."/>
        </authorList>
    </citation>
    <scope>NUCLEOTIDE SEQUENCE</scope>
</reference>
<name>A0A381TEC7_9ZZZZ</name>
<dbReference type="Gene3D" id="3.10.20.520">
    <property type="entry name" value="Phenylacetic acid degradation B"/>
    <property type="match status" value="1"/>
</dbReference>
<dbReference type="Pfam" id="PF06243">
    <property type="entry name" value="PaaB"/>
    <property type="match status" value="1"/>
</dbReference>
<proteinExistence type="predicted"/>
<evidence type="ECO:0008006" key="3">
    <source>
        <dbReference type="Google" id="ProtNLM"/>
    </source>
</evidence>
<evidence type="ECO:0000313" key="2">
    <source>
        <dbReference type="EMBL" id="SVA12283.1"/>
    </source>
</evidence>
<gene>
    <name evidence="2" type="ORF">METZ01_LOCUS65137</name>
</gene>
<dbReference type="AlphaFoldDB" id="A0A381TEC7"/>
<dbReference type="EMBL" id="UINC01004164">
    <property type="protein sequence ID" value="SVA12283.1"/>
    <property type="molecule type" value="Genomic_DNA"/>
</dbReference>
<accession>A0A381TEC7</accession>
<feature type="region of interest" description="Disordered" evidence="1">
    <location>
        <begin position="64"/>
        <end position="91"/>
    </location>
</feature>
<dbReference type="InterPro" id="IPR038693">
    <property type="entry name" value="PaaB_sf"/>
</dbReference>
<evidence type="ECO:0000256" key="1">
    <source>
        <dbReference type="SAM" id="MobiDB-lite"/>
    </source>
</evidence>
<dbReference type="InterPro" id="IPR009359">
    <property type="entry name" value="PaaB"/>
</dbReference>
<sequence length="91" mass="10488">MRTYEVFLKPDGRDEFRHAGSIEAPNDEVALVMARENYARRAEGSRLWLVDRARIVVGDEDFVAPNADKPHRHNDGASVAERRRRLREDGK</sequence>